<dbReference type="InterPro" id="IPR036318">
    <property type="entry name" value="FAD-bd_PCMH-like_sf"/>
</dbReference>
<evidence type="ECO:0000259" key="3">
    <source>
        <dbReference type="PROSITE" id="PS51387"/>
    </source>
</evidence>
<dbReference type="PANTHER" id="PTHR11748">
    <property type="entry name" value="D-LACTATE DEHYDROGENASE"/>
    <property type="match status" value="1"/>
</dbReference>
<keyword evidence="2" id="KW-0274">FAD</keyword>
<dbReference type="InterPro" id="IPR016164">
    <property type="entry name" value="FAD-linked_Oxase-like_C"/>
</dbReference>
<organism evidence="4 5">
    <name type="scientific">Alteromonas mediterranea</name>
    <dbReference type="NCBI Taxonomy" id="314275"/>
    <lineage>
        <taxon>Bacteria</taxon>
        <taxon>Pseudomonadati</taxon>
        <taxon>Pseudomonadota</taxon>
        <taxon>Gammaproteobacteria</taxon>
        <taxon>Alteromonadales</taxon>
        <taxon>Alteromonadaceae</taxon>
        <taxon>Alteromonas/Salinimonas group</taxon>
        <taxon>Alteromonas</taxon>
    </lineage>
</organism>
<dbReference type="InterPro" id="IPR016170">
    <property type="entry name" value="Cytok_DH_C_sf"/>
</dbReference>
<dbReference type="SUPFAM" id="SSF55103">
    <property type="entry name" value="FAD-linked oxidases, C-terminal domain"/>
    <property type="match status" value="1"/>
</dbReference>
<dbReference type="PANTHER" id="PTHR11748:SF114">
    <property type="entry name" value="ARYL-ALCOHOL OXIDASE VANILLYL-ALCOHOL OXIDASE (AFU_ORTHOLOGUE AFUA_3G09500)-RELATED"/>
    <property type="match status" value="1"/>
</dbReference>
<evidence type="ECO:0000256" key="1">
    <source>
        <dbReference type="ARBA" id="ARBA00022630"/>
    </source>
</evidence>
<dbReference type="AlphaFoldDB" id="A0AAC8XKY8"/>
<dbReference type="GO" id="GO:0071949">
    <property type="term" value="F:FAD binding"/>
    <property type="evidence" value="ECO:0007669"/>
    <property type="project" value="InterPro"/>
</dbReference>
<dbReference type="GO" id="GO:0004458">
    <property type="term" value="F:D-lactate dehydrogenase (cytochrome) activity"/>
    <property type="evidence" value="ECO:0007669"/>
    <property type="project" value="TreeGrafter"/>
</dbReference>
<dbReference type="GO" id="GO:0008720">
    <property type="term" value="F:D-lactate dehydrogenase (NAD+) activity"/>
    <property type="evidence" value="ECO:0007669"/>
    <property type="project" value="TreeGrafter"/>
</dbReference>
<dbReference type="GO" id="GO:1903457">
    <property type="term" value="P:lactate catabolic process"/>
    <property type="evidence" value="ECO:0007669"/>
    <property type="project" value="TreeGrafter"/>
</dbReference>
<dbReference type="Gene3D" id="3.40.462.10">
    <property type="entry name" value="FAD-linked oxidases, C-terminal domain"/>
    <property type="match status" value="1"/>
</dbReference>
<protein>
    <submittedName>
        <fullName evidence="4">FAD-binding protein</fullName>
    </submittedName>
</protein>
<accession>A0AAC8XKY8</accession>
<dbReference type="InterPro" id="IPR006094">
    <property type="entry name" value="Oxid_FAD_bind_N"/>
</dbReference>
<evidence type="ECO:0000313" key="5">
    <source>
        <dbReference type="Proteomes" id="UP000061468"/>
    </source>
</evidence>
<evidence type="ECO:0000256" key="2">
    <source>
        <dbReference type="ARBA" id="ARBA00022827"/>
    </source>
</evidence>
<keyword evidence="1" id="KW-0285">Flavoprotein</keyword>
<proteinExistence type="predicted"/>
<dbReference type="EMBL" id="CP013928">
    <property type="protein sequence ID" value="AMJ79295.1"/>
    <property type="molecule type" value="Genomic_DNA"/>
</dbReference>
<gene>
    <name evidence="4" type="ORF">AV942_13835</name>
</gene>
<dbReference type="PROSITE" id="PS51387">
    <property type="entry name" value="FAD_PCMH"/>
    <property type="match status" value="1"/>
</dbReference>
<dbReference type="SUPFAM" id="SSF56176">
    <property type="entry name" value="FAD-binding/transporter-associated domain-like"/>
    <property type="match status" value="1"/>
</dbReference>
<evidence type="ECO:0000313" key="4">
    <source>
        <dbReference type="EMBL" id="AMJ79295.1"/>
    </source>
</evidence>
<reference evidence="4 5" key="1">
    <citation type="submission" date="2015-12" db="EMBL/GenBank/DDBJ databases">
        <title>Intraspecies pangenome expansion in the marine bacterium Alteromonas.</title>
        <authorList>
            <person name="Lopez-Perez M."/>
            <person name="Rodriguez-Valera F."/>
        </authorList>
    </citation>
    <scope>NUCLEOTIDE SEQUENCE [LARGE SCALE GENOMIC DNA]</scope>
    <source>
        <strain evidence="4 5">UM8</strain>
    </source>
</reference>
<name>A0AAC8XKY8_9ALTE</name>
<dbReference type="InterPro" id="IPR016169">
    <property type="entry name" value="FAD-bd_PCMH_sub2"/>
</dbReference>
<dbReference type="Proteomes" id="UP000061468">
    <property type="component" value="Chromosome"/>
</dbReference>
<feature type="domain" description="FAD-binding PCMH-type" evidence="3">
    <location>
        <begin position="35"/>
        <end position="238"/>
    </location>
</feature>
<dbReference type="InterPro" id="IPR016166">
    <property type="entry name" value="FAD-bd_PCMH"/>
</dbReference>
<dbReference type="Pfam" id="PF01565">
    <property type="entry name" value="FAD_binding_4"/>
    <property type="match status" value="1"/>
</dbReference>
<dbReference type="Gene3D" id="3.30.465.10">
    <property type="match status" value="1"/>
</dbReference>
<dbReference type="RefSeq" id="WP_015067641.1">
    <property type="nucleotide sequence ID" value="NZ_CP013928.1"/>
</dbReference>
<sequence length="550" mass="61045">MQHLKTVLSDELKNNAEVIFRKKDIEKSEIGTEAFEANYDCVVIVKDIVAITILLRIANSPDQFDVAPFVINPISTGKNWGYGSSLHNTQNRPVVLLDLLQLNEVTFFDEENGVISIQPGVTQSTLFEYLSSKRTSYMVPVTGAGPTTSILSNALERGYGITPIADHFTSVMSIKGFLADGSFYESSLQCMSDMANGDNSECYVDKTFKWKHGPYLDGIFTQSGNMIVTEITLSLARTKPAFDSFYMRFFDKESFENAYSIVKEIFHNLEGVVGSINLMDKRRVAAMVADNPQGCGNHKVMTDEQVDVISKHYDVPEWTLVGTVYGTQSVAKAAKSDIKKIAKGKADQVLFSSDPLVKLGQVVTKRLSLPILDSAREQLEKLSAGMEVMQGKPSQVALPLAYWRNPRVRPDKSRLMNPAKDGCGLLWYAPLVPAKVSSMKAFIEMVRSITPKYNIEPMITFTNLSGISTDSTIPIVFDLKNPQAVKDAHACLQALFDEGLKQGFIPYRLNIQQQLELNANSTFWKTAGKIAHALDPTGIISPDRYNPYKP</sequence>